<keyword evidence="5" id="KW-0285">Flavoprotein</keyword>
<evidence type="ECO:0000256" key="8">
    <source>
        <dbReference type="ARBA" id="ARBA00023002"/>
    </source>
</evidence>
<comment type="cofactor">
    <cofactor evidence="1">
        <name>FAD</name>
        <dbReference type="ChEBI" id="CHEBI:57692"/>
    </cofactor>
</comment>
<keyword evidence="12" id="KW-1185">Reference proteome</keyword>
<dbReference type="Pfam" id="PF13434">
    <property type="entry name" value="Lys_Orn_oxgnase"/>
    <property type="match status" value="1"/>
</dbReference>
<organism evidence="11 12">
    <name type="scientific">Hortaea werneckii EXF-2000</name>
    <dbReference type="NCBI Taxonomy" id="1157616"/>
    <lineage>
        <taxon>Eukaryota</taxon>
        <taxon>Fungi</taxon>
        <taxon>Dikarya</taxon>
        <taxon>Ascomycota</taxon>
        <taxon>Pezizomycotina</taxon>
        <taxon>Dothideomycetes</taxon>
        <taxon>Dothideomycetidae</taxon>
        <taxon>Mycosphaerellales</taxon>
        <taxon>Teratosphaeriaceae</taxon>
        <taxon>Hortaea</taxon>
    </lineage>
</organism>
<evidence type="ECO:0000256" key="10">
    <source>
        <dbReference type="ARBA" id="ARBA00049248"/>
    </source>
</evidence>
<gene>
    <name evidence="11" type="ORF">BTJ68_05672</name>
</gene>
<dbReference type="InParanoid" id="A0A1Z5TBJ6"/>
<dbReference type="InterPro" id="IPR036188">
    <property type="entry name" value="FAD/NAD-bd_sf"/>
</dbReference>
<keyword evidence="8" id="KW-0560">Oxidoreductase</keyword>
<comment type="caution">
    <text evidence="11">The sequence shown here is derived from an EMBL/GenBank/DDBJ whole genome shotgun (WGS) entry which is preliminary data.</text>
</comment>
<sequence>MYIPKWLATMMAWSARLLLNDVRLHCRHDLERTWSKSKSKVLRMADSAKVPTIHDVLIVGAGPCGLAVAARLREQTPFALFTDEEHRRFHWLAKHGRRSSIKDKKSGRTKLASSQHIERAQPSIHVLDSSGNDWMMKWHRLFQALQIEHLRSPMFFHPHPQDRDALLAYAHAGGRSSELAEITGCVGKEISKHRKKKRAGCVRCGAARPTDIDERDRQDYFTPSTVLFNEFCDEMIDHYGLGQDIVTQETVTFLDYGQTEYGAAELFTVKTDRSTHYARAVVMATGPGESPRIPAPFGPCSEGATHASRLKPGHLLDKHLADKIRRRQPTNVLVIGGGLTSAQITDALIRSGVSKVWHLVRSPLRVKPFDVDLPWMGKYRNKEKAAFWMADDDEERAAFLRQAIGGGSVTPRYYKLLQKHMRSGRLGLYTNTIVKGQSRCQQSGLWQIQTQPTIPDLPNMDFVYFATGMQGGIDGNPVLQSFGARFPVDNIGGLPALTDDLTWKKDIPLFLTGKLASLRLGPGAGNLEGARMGAERIALAMDDVLGSGDGDAEVIGSESQAAMRYVSGLGSRYEALDFDE</sequence>
<name>A0A1Z5TBJ6_HORWE</name>
<dbReference type="SUPFAM" id="SSF51905">
    <property type="entry name" value="FAD/NAD(P)-binding domain"/>
    <property type="match status" value="1"/>
</dbReference>
<comment type="catalytic activity">
    <reaction evidence="9">
        <text>L-ornithine + NADPH + O2 = N(5)-hydroxy-L-ornithine + NADP(+) + H2O</text>
        <dbReference type="Rhea" id="RHEA:41508"/>
        <dbReference type="ChEBI" id="CHEBI:15377"/>
        <dbReference type="ChEBI" id="CHEBI:15379"/>
        <dbReference type="ChEBI" id="CHEBI:46911"/>
        <dbReference type="ChEBI" id="CHEBI:57783"/>
        <dbReference type="ChEBI" id="CHEBI:58349"/>
        <dbReference type="ChEBI" id="CHEBI:78275"/>
        <dbReference type="EC" id="1.14.13.196"/>
    </reaction>
</comment>
<proteinExistence type="inferred from homology"/>
<protein>
    <recommendedName>
        <fullName evidence="4">L-ornithine N(5)-monooxygenase [NAD(P)H]</fullName>
        <ecNumber evidence="4">1.14.13.196</ecNumber>
    </recommendedName>
</protein>
<dbReference type="PANTHER" id="PTHR38663:SF1">
    <property type="entry name" value="L-ORNITHINE N(5)-MONOOXYGENASE"/>
    <property type="match status" value="1"/>
</dbReference>
<evidence type="ECO:0000256" key="4">
    <source>
        <dbReference type="ARBA" id="ARBA00012881"/>
    </source>
</evidence>
<dbReference type="EC" id="1.14.13.196" evidence="4"/>
<keyword evidence="7" id="KW-0521">NADP</keyword>
<comment type="catalytic activity">
    <reaction evidence="10">
        <text>L-ornithine + NADH + O2 = N(5)-hydroxy-L-ornithine + NAD(+) + H2O</text>
        <dbReference type="Rhea" id="RHEA:41512"/>
        <dbReference type="ChEBI" id="CHEBI:15377"/>
        <dbReference type="ChEBI" id="CHEBI:15379"/>
        <dbReference type="ChEBI" id="CHEBI:46911"/>
        <dbReference type="ChEBI" id="CHEBI:57540"/>
        <dbReference type="ChEBI" id="CHEBI:57945"/>
        <dbReference type="ChEBI" id="CHEBI:78275"/>
        <dbReference type="EC" id="1.14.13.196"/>
    </reaction>
</comment>
<evidence type="ECO:0000256" key="5">
    <source>
        <dbReference type="ARBA" id="ARBA00022630"/>
    </source>
</evidence>
<comment type="similarity">
    <text evidence="3">Belongs to the lysine N(6)-hydroxylase/L-ornithine N(5)-oxygenase family.</text>
</comment>
<evidence type="ECO:0000256" key="1">
    <source>
        <dbReference type="ARBA" id="ARBA00001974"/>
    </source>
</evidence>
<evidence type="ECO:0000256" key="3">
    <source>
        <dbReference type="ARBA" id="ARBA00007588"/>
    </source>
</evidence>
<dbReference type="EMBL" id="MUNK01000075">
    <property type="protein sequence ID" value="OTA33409.1"/>
    <property type="molecule type" value="Genomic_DNA"/>
</dbReference>
<comment type="pathway">
    <text evidence="2">Siderophore biosynthesis.</text>
</comment>
<evidence type="ECO:0000313" key="12">
    <source>
        <dbReference type="Proteomes" id="UP000194280"/>
    </source>
</evidence>
<accession>A0A1Z5TBJ6</accession>
<evidence type="ECO:0000313" key="11">
    <source>
        <dbReference type="EMBL" id="OTA33409.1"/>
    </source>
</evidence>
<dbReference type="GO" id="GO:0016491">
    <property type="term" value="F:oxidoreductase activity"/>
    <property type="evidence" value="ECO:0007669"/>
    <property type="project" value="UniProtKB-KW"/>
</dbReference>
<dbReference type="AlphaFoldDB" id="A0A1Z5TBJ6"/>
<evidence type="ECO:0000256" key="2">
    <source>
        <dbReference type="ARBA" id="ARBA00004924"/>
    </source>
</evidence>
<reference evidence="11 12" key="1">
    <citation type="submission" date="2017-01" db="EMBL/GenBank/DDBJ databases">
        <title>The recent genome duplication of the halophilic yeast Hortaea werneckii: insights from long-read sequencing.</title>
        <authorList>
            <person name="Sinha S."/>
            <person name="Flibotte S."/>
            <person name="Neira M."/>
            <person name="Lenassi M."/>
            <person name="Gostincar C."/>
            <person name="Stajich J.E."/>
            <person name="Nislow C.E."/>
        </authorList>
    </citation>
    <scope>NUCLEOTIDE SEQUENCE [LARGE SCALE GENOMIC DNA]</scope>
    <source>
        <strain evidence="11 12">EXF-2000</strain>
    </source>
</reference>
<dbReference type="Proteomes" id="UP000194280">
    <property type="component" value="Unassembled WGS sequence"/>
</dbReference>
<dbReference type="Gene3D" id="3.50.50.60">
    <property type="entry name" value="FAD/NAD(P)-binding domain"/>
    <property type="match status" value="1"/>
</dbReference>
<evidence type="ECO:0000256" key="6">
    <source>
        <dbReference type="ARBA" id="ARBA00022827"/>
    </source>
</evidence>
<dbReference type="PANTHER" id="PTHR38663">
    <property type="match status" value="1"/>
</dbReference>
<keyword evidence="6" id="KW-0274">FAD</keyword>
<dbReference type="InterPro" id="IPR025700">
    <property type="entry name" value="Lys/Orn_oxygenase"/>
</dbReference>
<evidence type="ECO:0000256" key="9">
    <source>
        <dbReference type="ARBA" id="ARBA00047598"/>
    </source>
</evidence>
<dbReference type="OrthoDB" id="76038at2759"/>
<dbReference type="VEuPathDB" id="FungiDB:BTJ68_05672"/>
<evidence type="ECO:0000256" key="7">
    <source>
        <dbReference type="ARBA" id="ARBA00022857"/>
    </source>
</evidence>